<comment type="caution">
    <text evidence="6">The sequence shown here is derived from an EMBL/GenBank/DDBJ whole genome shotgun (WGS) entry which is preliminary data.</text>
</comment>
<dbReference type="EMBL" id="JBICBT010001046">
    <property type="protein sequence ID" value="KAL3086203.1"/>
    <property type="molecule type" value="Genomic_DNA"/>
</dbReference>
<feature type="region of interest" description="Disordered" evidence="4">
    <location>
        <begin position="1"/>
        <end position="32"/>
    </location>
</feature>
<protein>
    <recommendedName>
        <fullName evidence="5">RCC1-like domain-containing protein</fullName>
    </recommendedName>
</protein>
<proteinExistence type="predicted"/>
<dbReference type="InterPro" id="IPR009091">
    <property type="entry name" value="RCC1/BLIP-II"/>
</dbReference>
<feature type="repeat" description="RCC1" evidence="3">
    <location>
        <begin position="162"/>
        <end position="220"/>
    </location>
</feature>
<keyword evidence="1" id="KW-0344">Guanine-nucleotide releasing factor</keyword>
<gene>
    <name evidence="6" type="ORF">niasHT_039995</name>
</gene>
<evidence type="ECO:0000259" key="5">
    <source>
        <dbReference type="Pfam" id="PF25390"/>
    </source>
</evidence>
<keyword evidence="7" id="KW-1185">Reference proteome</keyword>
<evidence type="ECO:0000256" key="2">
    <source>
        <dbReference type="ARBA" id="ARBA00022737"/>
    </source>
</evidence>
<keyword evidence="2" id="KW-0677">Repeat</keyword>
<dbReference type="InterPro" id="IPR058923">
    <property type="entry name" value="RCC1-like_dom"/>
</dbReference>
<reference evidence="6 7" key="1">
    <citation type="submission" date="2024-10" db="EMBL/GenBank/DDBJ databases">
        <authorList>
            <person name="Kim D."/>
        </authorList>
    </citation>
    <scope>NUCLEOTIDE SEQUENCE [LARGE SCALE GENOMIC DNA]</scope>
    <source>
        <strain evidence="6">BH-2024</strain>
    </source>
</reference>
<sequence>MGTPSRRGRKRKSEVVPDKRTSTSSARSKTLMPRKSFVPLSIEQFRPTAVGTRVLSCGEGEQLGHPNRNTTKKPRAIGTFPTDMAFVQVAAGGVHSLVLTTDGRVFSCGINEKGTVPVQGLEAEGTTDTFSEIVFTTDIQRLGKIVQITAGASFSAALTEKGSVIAWGNLRDTQGEVNVHETLTDIQKKPMVVMRHKNKQNWHIVKIAAGENHLAMLSNEGQILTFGEGSMGQLGRSVRTEHIRARYMVDESGTLLTLRVLEHKQFVRFVNIWARGFWTIGRAEDGRLFVCGLNNFGQLGVPPQSSPTHRKSAAGTSDEDDGGIGPPKPKSPATIAAGQEESNKVALLTCATAFPADKRWTHVAGVQHVICRSGDDSQIYGIGKNTDNALGLDTWQGNHDEEHWRYDTLQHIPLPDGVNAVAGVDATLGATIFWTDDGRVFGFGCDTVGQLGLGIKEEDEKVVSKPRQITSAHLEGYRVLGVSIADNHALFLAASVDQQPPLPSASPPPPQQQKAQQQQQTNGNGILEKPIDGKA</sequence>
<dbReference type="PROSITE" id="PS00626">
    <property type="entry name" value="RCC1_2"/>
    <property type="match status" value="1"/>
</dbReference>
<dbReference type="PROSITE" id="PS50012">
    <property type="entry name" value="RCC1_3"/>
    <property type="match status" value="3"/>
</dbReference>
<evidence type="ECO:0000256" key="3">
    <source>
        <dbReference type="PROSITE-ProRule" id="PRU00235"/>
    </source>
</evidence>
<feature type="domain" description="RCC1-like" evidence="5">
    <location>
        <begin position="54"/>
        <end position="490"/>
    </location>
</feature>
<evidence type="ECO:0000256" key="1">
    <source>
        <dbReference type="ARBA" id="ARBA00022658"/>
    </source>
</evidence>
<feature type="compositionally biased region" description="Basic residues" evidence="4">
    <location>
        <begin position="1"/>
        <end position="12"/>
    </location>
</feature>
<evidence type="ECO:0000256" key="4">
    <source>
        <dbReference type="SAM" id="MobiDB-lite"/>
    </source>
</evidence>
<feature type="repeat" description="RCC1" evidence="3">
    <location>
        <begin position="438"/>
        <end position="495"/>
    </location>
</feature>
<feature type="region of interest" description="Disordered" evidence="4">
    <location>
        <begin position="301"/>
        <end position="336"/>
    </location>
</feature>
<dbReference type="Proteomes" id="UP001620626">
    <property type="component" value="Unassembled WGS sequence"/>
</dbReference>
<feature type="region of interest" description="Disordered" evidence="4">
    <location>
        <begin position="495"/>
        <end position="535"/>
    </location>
</feature>
<organism evidence="6 7">
    <name type="scientific">Heterodera trifolii</name>
    <dbReference type="NCBI Taxonomy" id="157864"/>
    <lineage>
        <taxon>Eukaryota</taxon>
        <taxon>Metazoa</taxon>
        <taxon>Ecdysozoa</taxon>
        <taxon>Nematoda</taxon>
        <taxon>Chromadorea</taxon>
        <taxon>Rhabditida</taxon>
        <taxon>Tylenchina</taxon>
        <taxon>Tylenchomorpha</taxon>
        <taxon>Tylenchoidea</taxon>
        <taxon>Heteroderidae</taxon>
        <taxon>Heteroderinae</taxon>
        <taxon>Heterodera</taxon>
    </lineage>
</organism>
<dbReference type="SUPFAM" id="SSF50985">
    <property type="entry name" value="RCC1/BLIP-II"/>
    <property type="match status" value="1"/>
</dbReference>
<accession>A0ABD2J2J9</accession>
<feature type="compositionally biased region" description="Pro residues" evidence="4">
    <location>
        <begin position="500"/>
        <end position="511"/>
    </location>
</feature>
<dbReference type="PANTHER" id="PTHR45982">
    <property type="entry name" value="REGULATOR OF CHROMOSOME CONDENSATION"/>
    <property type="match status" value="1"/>
</dbReference>
<dbReference type="AlphaFoldDB" id="A0ABD2J2J9"/>
<name>A0ABD2J2J9_9BILA</name>
<dbReference type="Gene3D" id="2.130.10.30">
    <property type="entry name" value="Regulator of chromosome condensation 1/beta-lactamase-inhibitor protein II"/>
    <property type="match status" value="1"/>
</dbReference>
<dbReference type="PRINTS" id="PR00633">
    <property type="entry name" value="RCCNDNSATION"/>
</dbReference>
<dbReference type="InterPro" id="IPR051553">
    <property type="entry name" value="Ran_GTPase-activating"/>
</dbReference>
<dbReference type="Pfam" id="PF25390">
    <property type="entry name" value="WD40_RLD"/>
    <property type="match status" value="1"/>
</dbReference>
<feature type="repeat" description="RCC1" evidence="3">
    <location>
        <begin position="52"/>
        <end position="102"/>
    </location>
</feature>
<dbReference type="PANTHER" id="PTHR45982:SF1">
    <property type="entry name" value="REGULATOR OF CHROMOSOME CONDENSATION"/>
    <property type="match status" value="1"/>
</dbReference>
<dbReference type="InterPro" id="IPR000408">
    <property type="entry name" value="Reg_chr_condens"/>
</dbReference>
<evidence type="ECO:0000313" key="7">
    <source>
        <dbReference type="Proteomes" id="UP001620626"/>
    </source>
</evidence>
<evidence type="ECO:0000313" key="6">
    <source>
        <dbReference type="EMBL" id="KAL3086203.1"/>
    </source>
</evidence>